<feature type="transmembrane region" description="Helical" evidence="1">
    <location>
        <begin position="109"/>
        <end position="130"/>
    </location>
</feature>
<keyword evidence="3" id="KW-1185">Reference proteome</keyword>
<organism evidence="2 3">
    <name type="scientific">Agrilactobacillus yilanensis</name>
    <dbReference type="NCBI Taxonomy" id="2485997"/>
    <lineage>
        <taxon>Bacteria</taxon>
        <taxon>Bacillati</taxon>
        <taxon>Bacillota</taxon>
        <taxon>Bacilli</taxon>
        <taxon>Lactobacillales</taxon>
        <taxon>Lactobacillaceae</taxon>
        <taxon>Agrilactobacillus</taxon>
    </lineage>
</organism>
<dbReference type="InterPro" id="IPR045691">
    <property type="entry name" value="DUF6056"/>
</dbReference>
<feature type="transmembrane region" description="Helical" evidence="1">
    <location>
        <begin position="271"/>
        <end position="290"/>
    </location>
</feature>
<gene>
    <name evidence="2" type="ORF">ACFQ5M_02735</name>
</gene>
<dbReference type="Proteomes" id="UP001597267">
    <property type="component" value="Unassembled WGS sequence"/>
</dbReference>
<dbReference type="EMBL" id="JBHTOP010000004">
    <property type="protein sequence ID" value="MFD1671010.1"/>
    <property type="molecule type" value="Genomic_DNA"/>
</dbReference>
<keyword evidence="1" id="KW-1133">Transmembrane helix</keyword>
<feature type="transmembrane region" description="Helical" evidence="1">
    <location>
        <begin position="7"/>
        <end position="26"/>
    </location>
</feature>
<keyword evidence="1" id="KW-0472">Membrane</keyword>
<proteinExistence type="predicted"/>
<evidence type="ECO:0000256" key="1">
    <source>
        <dbReference type="SAM" id="Phobius"/>
    </source>
</evidence>
<feature type="transmembrane region" description="Helical" evidence="1">
    <location>
        <begin position="136"/>
        <end position="157"/>
    </location>
</feature>
<reference evidence="3" key="1">
    <citation type="journal article" date="2019" name="Int. J. Syst. Evol. Microbiol.">
        <title>The Global Catalogue of Microorganisms (GCM) 10K type strain sequencing project: providing services to taxonomists for standard genome sequencing and annotation.</title>
        <authorList>
            <consortium name="The Broad Institute Genomics Platform"/>
            <consortium name="The Broad Institute Genome Sequencing Center for Infectious Disease"/>
            <person name="Wu L."/>
            <person name="Ma J."/>
        </authorList>
    </citation>
    <scope>NUCLEOTIDE SEQUENCE [LARGE SCALE GENOMIC DNA]</scope>
    <source>
        <strain evidence="3">CCM 8896</strain>
    </source>
</reference>
<feature type="transmembrane region" description="Helical" evidence="1">
    <location>
        <begin position="326"/>
        <end position="345"/>
    </location>
</feature>
<keyword evidence="1" id="KW-0812">Transmembrane</keyword>
<comment type="caution">
    <text evidence="2">The sequence shown here is derived from an EMBL/GenBank/DDBJ whole genome shotgun (WGS) entry which is preliminary data.</text>
</comment>
<evidence type="ECO:0000313" key="3">
    <source>
        <dbReference type="Proteomes" id="UP001597267"/>
    </source>
</evidence>
<dbReference type="Pfam" id="PF19528">
    <property type="entry name" value="DUF6056"/>
    <property type="match status" value="1"/>
</dbReference>
<feature type="transmembrane region" description="Helical" evidence="1">
    <location>
        <begin position="77"/>
        <end position="97"/>
    </location>
</feature>
<evidence type="ECO:0000313" key="2">
    <source>
        <dbReference type="EMBL" id="MFD1671010.1"/>
    </source>
</evidence>
<feature type="transmembrane region" description="Helical" evidence="1">
    <location>
        <begin position="191"/>
        <end position="207"/>
    </location>
</feature>
<feature type="transmembrane region" description="Helical" evidence="1">
    <location>
        <begin position="214"/>
        <end position="233"/>
    </location>
</feature>
<sequence length="455" mass="51678">MRKPTQRWIGIIFGLEFLLVGLMNYITPLYEDDFYMVNNHYSLRAFIDAAKYDYFNWNGRVVGQTLFRGFMNVPLPLFKILNIFMFCLLTFLILLYSSKNWRKLSPVKYLAIIAASWLFLPAFGQTVLWAAGTFNYLWTTVIILSLALPFVVTAFDIQTFSDKTRVNRYVKAILIIFLGVLAGWSNENTSGGLIMALVLMMLYQKFIAKKNWRLWQWTGLIGAIIGFLALITANGNKVRTAATASKSYLQMSLFERLSKGIDTVSDAISSLHMPLVFILLAAAVIMHVLWFENQRAVRAYLWALCGFATLYALALSPTGADGGRAFFGGIVFLLIALFSSIPDNFEISENTTLKVSYLALMAFVVTALFNFYPGFSDMYHANAALKTRYTYIEEMVQKGHTKLKVPPLYYYPKTKYAINYDSQELGKNTKIFPNSGYVHYFKGLKSIVIDNPNAK</sequence>
<feature type="transmembrane region" description="Helical" evidence="1">
    <location>
        <begin position="169"/>
        <end position="185"/>
    </location>
</feature>
<protein>
    <submittedName>
        <fullName evidence="2">DUF6056 family protein</fullName>
    </submittedName>
</protein>
<feature type="transmembrane region" description="Helical" evidence="1">
    <location>
        <begin position="297"/>
        <end position="314"/>
    </location>
</feature>
<accession>A0ABW4J4Z4</accession>
<dbReference type="RefSeq" id="WP_125715088.1">
    <property type="nucleotide sequence ID" value="NZ_JBHTOP010000004.1"/>
</dbReference>
<name>A0ABW4J4Z4_9LACO</name>
<feature type="transmembrane region" description="Helical" evidence="1">
    <location>
        <begin position="357"/>
        <end position="375"/>
    </location>
</feature>